<proteinExistence type="predicted"/>
<name>A0A4S3TMA2_9EURY</name>
<sequence length="99" mass="11565">MRQDIFDEREYHGRMERTQSRVREEGFDAVVVADPANMNYLSGYDDWSFYVDQAVVITPDRDEPVWIGREMDANGARATTWIAESSIRSYSDDHVHSHH</sequence>
<accession>A0A4S3TMA2</accession>
<feature type="domain" description="Creatinase N-terminal" evidence="1">
    <location>
        <begin position="14"/>
        <end position="91"/>
    </location>
</feature>
<dbReference type="InterPro" id="IPR000587">
    <property type="entry name" value="Creatinase_N"/>
</dbReference>
<dbReference type="Pfam" id="PF01321">
    <property type="entry name" value="Creatinase_N"/>
    <property type="match status" value="1"/>
</dbReference>
<evidence type="ECO:0000259" key="1">
    <source>
        <dbReference type="Pfam" id="PF01321"/>
    </source>
</evidence>
<dbReference type="EMBL" id="RBZW01000021">
    <property type="protein sequence ID" value="THE65351.1"/>
    <property type="molecule type" value="Genomic_DNA"/>
</dbReference>
<comment type="caution">
    <text evidence="2">The sequence shown here is derived from an EMBL/GenBank/DDBJ whole genome shotgun (WGS) entry which is preliminary data.</text>
</comment>
<organism evidence="2 3">
    <name type="scientific">Salinadaptatus halalkaliphilus</name>
    <dbReference type="NCBI Taxonomy" id="2419781"/>
    <lineage>
        <taxon>Archaea</taxon>
        <taxon>Methanobacteriati</taxon>
        <taxon>Methanobacteriota</taxon>
        <taxon>Stenosarchaea group</taxon>
        <taxon>Halobacteria</taxon>
        <taxon>Halobacteriales</taxon>
        <taxon>Natrialbaceae</taxon>
        <taxon>Salinadaptatus</taxon>
    </lineage>
</organism>
<dbReference type="OrthoDB" id="1346at2157"/>
<reference evidence="2 3" key="1">
    <citation type="submission" date="2018-10" db="EMBL/GenBank/DDBJ databases">
        <title>Natronolimnobius sp. XQ-INN 246 isolated from Inner Mongolia Autonomous Region of China.</title>
        <authorList>
            <person name="Xue Q."/>
        </authorList>
    </citation>
    <scope>NUCLEOTIDE SEQUENCE [LARGE SCALE GENOMIC DNA]</scope>
    <source>
        <strain evidence="2 3">XQ-INN 246</strain>
    </source>
</reference>
<gene>
    <name evidence="2" type="ORF">D8Y22_09200</name>
</gene>
<dbReference type="Gene3D" id="3.40.350.10">
    <property type="entry name" value="Creatinase/prolidase N-terminal domain"/>
    <property type="match status" value="1"/>
</dbReference>
<dbReference type="AlphaFoldDB" id="A0A4S3TMA2"/>
<dbReference type="SUPFAM" id="SSF53092">
    <property type="entry name" value="Creatinase/prolidase N-terminal domain"/>
    <property type="match status" value="1"/>
</dbReference>
<evidence type="ECO:0000313" key="2">
    <source>
        <dbReference type="EMBL" id="THE65351.1"/>
    </source>
</evidence>
<evidence type="ECO:0000313" key="3">
    <source>
        <dbReference type="Proteomes" id="UP000318864"/>
    </source>
</evidence>
<keyword evidence="3" id="KW-1185">Reference proteome</keyword>
<protein>
    <recommendedName>
        <fullName evidence="1">Creatinase N-terminal domain-containing protein</fullName>
    </recommendedName>
</protein>
<dbReference type="InterPro" id="IPR029149">
    <property type="entry name" value="Creatin/AminoP/Spt16_N"/>
</dbReference>
<dbReference type="Proteomes" id="UP000318864">
    <property type="component" value="Unassembled WGS sequence"/>
</dbReference>